<feature type="transmembrane region" description="Helical" evidence="1">
    <location>
        <begin position="20"/>
        <end position="46"/>
    </location>
</feature>
<dbReference type="KEGG" id="vg:32878298"/>
<feature type="domain" description="C-type lectin" evidence="2">
    <location>
        <begin position="315"/>
        <end position="410"/>
    </location>
</feature>
<accession>A0A1X9T5I4</accession>
<evidence type="ECO:0000313" key="4">
    <source>
        <dbReference type="Proteomes" id="UP000203507"/>
    </source>
</evidence>
<organism evidence="3">
    <name type="scientific">Ranid herpesvirus 3</name>
    <dbReference type="NCBI Taxonomy" id="1987509"/>
    <lineage>
        <taxon>Viruses</taxon>
        <taxon>Duplodnaviria</taxon>
        <taxon>Heunggongvirae</taxon>
        <taxon>Peploviricota</taxon>
        <taxon>Herviviricetes</taxon>
        <taxon>Herpesvirales</taxon>
        <taxon>Alloherpesviridae</taxon>
        <taxon>Batravirus</taxon>
        <taxon>Batravirus ranidallo3</taxon>
    </lineage>
</organism>
<reference evidence="3" key="1">
    <citation type="journal article" date="2017" name="Vet. Pathol.">
        <title>Ranid Herpesvirus 3 and Proliferative Dermatitis in Free-Ranging Wild Common Frogs (Rana Temporaria).</title>
        <authorList>
            <person name="Origgi F.C."/>
            <person name="Schmidt B.R."/>
            <person name="Lohmann P."/>
            <person name="Otten P."/>
            <person name="Akdesir E."/>
            <person name="Gaschen V."/>
            <person name="Aguilar-Bultet L."/>
            <person name="Wahli T."/>
            <person name="Sattler U."/>
            <person name="Stoffel M.H."/>
        </authorList>
    </citation>
    <scope>NUCLEOTIDE SEQUENCE [LARGE SCALE GENOMIC DNA]</scope>
    <source>
        <strain evidence="3">FO1_2015</strain>
    </source>
</reference>
<sequence length="413" mass="47629">MLSRIEDEFHKTLSRVYSGSYFRIFLVMVAIYLLLTSGVIMVLLLLQVFKRTQLARIAPIPTLPQIGISSALPRVAYSYYEQCPEDFSLHHDMCYYITDKKVSYAENLAFCYFEKQITSIILKHPSDLVYFRNRNLSVWLSLIKYSDGWEWEDGTKPIIVFREVYFWQNAENMSVFDIPILNYRNGNVIGFDPQTGLKGMDGTEKMLQSCNTPACDKGWKRIHDRCLLALQNRENCDQMHGRIVNDKDLLKKIQLSPNSYWIGDCRPTFNTNLTLLHRSSMNIRKNVNDRAEQILKSPVCLYSGNIDSRIRRGGWPESKAVCHLELIGLKTYKNAETTCKKLKGFVVMSGHQNEWVGLCNVDGVWKWSNKELYNISFNEPPFNTSAGGCVVWNGAYEVKDLSHKARVTCARTF</sequence>
<dbReference type="RefSeq" id="YP_009362473.1">
    <property type="nucleotide sequence ID" value="NC_034618.1"/>
</dbReference>
<dbReference type="InterPro" id="IPR050828">
    <property type="entry name" value="C-type_lectin/matrix_domain"/>
</dbReference>
<dbReference type="Proteomes" id="UP000203507">
    <property type="component" value="Segment"/>
</dbReference>
<keyword evidence="1" id="KW-0812">Transmembrane</keyword>
<keyword evidence="1" id="KW-0472">Membrane</keyword>
<protein>
    <submittedName>
        <fullName evidence="3">C-type lectin protein</fullName>
    </submittedName>
</protein>
<evidence type="ECO:0000259" key="2">
    <source>
        <dbReference type="PROSITE" id="PS50041"/>
    </source>
</evidence>
<dbReference type="InterPro" id="IPR001304">
    <property type="entry name" value="C-type_lectin-like"/>
</dbReference>
<dbReference type="PANTHER" id="PTHR45710:SF26">
    <property type="entry name" value="RH26557P"/>
    <property type="match status" value="1"/>
</dbReference>
<evidence type="ECO:0000256" key="1">
    <source>
        <dbReference type="SAM" id="Phobius"/>
    </source>
</evidence>
<keyword evidence="1" id="KW-1133">Transmembrane helix</keyword>
<dbReference type="SUPFAM" id="SSF56436">
    <property type="entry name" value="C-type lectin-like"/>
    <property type="match status" value="2"/>
</dbReference>
<keyword evidence="3" id="KW-0430">Lectin</keyword>
<dbReference type="PANTHER" id="PTHR45710">
    <property type="entry name" value="C-TYPE LECTIN DOMAIN-CONTAINING PROTEIN 180"/>
    <property type="match status" value="1"/>
</dbReference>
<dbReference type="GO" id="GO:0030246">
    <property type="term" value="F:carbohydrate binding"/>
    <property type="evidence" value="ECO:0007669"/>
    <property type="project" value="UniProtKB-KW"/>
</dbReference>
<dbReference type="GeneID" id="32878298"/>
<keyword evidence="4" id="KW-1185">Reference proteome</keyword>
<dbReference type="InterPro" id="IPR016187">
    <property type="entry name" value="CTDL_fold"/>
</dbReference>
<dbReference type="InterPro" id="IPR016186">
    <property type="entry name" value="C-type_lectin-like/link_sf"/>
</dbReference>
<dbReference type="PROSITE" id="PS50041">
    <property type="entry name" value="C_TYPE_LECTIN_2"/>
    <property type="match status" value="1"/>
</dbReference>
<dbReference type="Gene3D" id="3.10.100.10">
    <property type="entry name" value="Mannose-Binding Protein A, subunit A"/>
    <property type="match status" value="1"/>
</dbReference>
<dbReference type="EMBL" id="KX832224">
    <property type="protein sequence ID" value="ARR28964.1"/>
    <property type="molecule type" value="Genomic_DNA"/>
</dbReference>
<evidence type="ECO:0000313" key="3">
    <source>
        <dbReference type="EMBL" id="ARR28964.1"/>
    </source>
</evidence>
<proteinExistence type="predicted"/>
<name>A0A1X9T5I4_9VIRU</name>